<dbReference type="STRING" id="1423730.FC75_GL000217"/>
<dbReference type="InterPro" id="IPR011711">
    <property type="entry name" value="GntR_C"/>
</dbReference>
<dbReference type="InterPro" id="IPR008920">
    <property type="entry name" value="TF_FadR/GntR_C"/>
</dbReference>
<feature type="domain" description="HTH gntR-type" evidence="4">
    <location>
        <begin position="5"/>
        <end position="72"/>
    </location>
</feature>
<dbReference type="RefSeq" id="WP_054663651.1">
    <property type="nucleotide sequence ID" value="NZ_AYZJ01000077.1"/>
</dbReference>
<comment type="caution">
    <text evidence="5">The sequence shown here is derived from an EMBL/GenBank/DDBJ whole genome shotgun (WGS) entry which is preliminary data.</text>
</comment>
<dbReference type="PROSITE" id="PS50949">
    <property type="entry name" value="HTH_GNTR"/>
    <property type="match status" value="1"/>
</dbReference>
<evidence type="ECO:0000256" key="3">
    <source>
        <dbReference type="ARBA" id="ARBA00023163"/>
    </source>
</evidence>
<dbReference type="Pfam" id="PF07729">
    <property type="entry name" value="FCD"/>
    <property type="match status" value="1"/>
</dbReference>
<accession>A0A0R2ES43</accession>
<dbReference type="GO" id="GO:0003700">
    <property type="term" value="F:DNA-binding transcription factor activity"/>
    <property type="evidence" value="ECO:0007669"/>
    <property type="project" value="InterPro"/>
</dbReference>
<protein>
    <submittedName>
        <fullName evidence="5">Transcriptional regulator</fullName>
    </submittedName>
</protein>
<reference evidence="5 6" key="1">
    <citation type="journal article" date="2015" name="Genome Announc.">
        <title>Expanding the biotechnology potential of lactobacilli through comparative genomics of 213 strains and associated genera.</title>
        <authorList>
            <person name="Sun Z."/>
            <person name="Harris H.M."/>
            <person name="McCann A."/>
            <person name="Guo C."/>
            <person name="Argimon S."/>
            <person name="Zhang W."/>
            <person name="Yang X."/>
            <person name="Jeffery I.B."/>
            <person name="Cooney J.C."/>
            <person name="Kagawa T.F."/>
            <person name="Liu W."/>
            <person name="Song Y."/>
            <person name="Salvetti E."/>
            <person name="Wrobel A."/>
            <person name="Rasinkangas P."/>
            <person name="Parkhill J."/>
            <person name="Rea M.C."/>
            <person name="O'Sullivan O."/>
            <person name="Ritari J."/>
            <person name="Douillard F.P."/>
            <person name="Paul Ross R."/>
            <person name="Yang R."/>
            <person name="Briner A.E."/>
            <person name="Felis G.E."/>
            <person name="de Vos W.M."/>
            <person name="Barrangou R."/>
            <person name="Klaenhammer T.R."/>
            <person name="Caufield P.W."/>
            <person name="Cui Y."/>
            <person name="Zhang H."/>
            <person name="O'Toole P.W."/>
        </authorList>
    </citation>
    <scope>NUCLEOTIDE SEQUENCE [LARGE SCALE GENOMIC DNA]</scope>
    <source>
        <strain evidence="5 6">DSM 22697</strain>
    </source>
</reference>
<keyword evidence="1" id="KW-0805">Transcription regulation</keyword>
<dbReference type="InterPro" id="IPR036388">
    <property type="entry name" value="WH-like_DNA-bd_sf"/>
</dbReference>
<keyword evidence="6" id="KW-1185">Reference proteome</keyword>
<dbReference type="AlphaFoldDB" id="A0A0R2ES43"/>
<keyword evidence="3" id="KW-0804">Transcription</keyword>
<dbReference type="SUPFAM" id="SSF46785">
    <property type="entry name" value="Winged helix' DNA-binding domain"/>
    <property type="match status" value="1"/>
</dbReference>
<dbReference type="PATRIC" id="fig|1423730.4.peg.229"/>
<evidence type="ECO:0000256" key="1">
    <source>
        <dbReference type="ARBA" id="ARBA00023015"/>
    </source>
</evidence>
<gene>
    <name evidence="5" type="ORF">FC75_GL000217</name>
</gene>
<organism evidence="5 6">
    <name type="scientific">Lacticaseibacillus camelliae DSM 22697 = JCM 13995</name>
    <dbReference type="NCBI Taxonomy" id="1423730"/>
    <lineage>
        <taxon>Bacteria</taxon>
        <taxon>Bacillati</taxon>
        <taxon>Bacillota</taxon>
        <taxon>Bacilli</taxon>
        <taxon>Lactobacillales</taxon>
        <taxon>Lactobacillaceae</taxon>
        <taxon>Lacticaseibacillus</taxon>
    </lineage>
</organism>
<dbReference type="PANTHER" id="PTHR43537:SF6">
    <property type="entry name" value="HTH-TYPE TRANSCRIPTIONAL REPRESSOR RSPR"/>
    <property type="match status" value="1"/>
</dbReference>
<name>A0A0R2ES43_9LACO</name>
<proteinExistence type="predicted"/>
<dbReference type="EMBL" id="AYZJ01000077">
    <property type="protein sequence ID" value="KRN19118.1"/>
    <property type="molecule type" value="Genomic_DNA"/>
</dbReference>
<dbReference type="Gene3D" id="1.10.10.10">
    <property type="entry name" value="Winged helix-like DNA-binding domain superfamily/Winged helix DNA-binding domain"/>
    <property type="match status" value="1"/>
</dbReference>
<dbReference type="SMART" id="SM00345">
    <property type="entry name" value="HTH_GNTR"/>
    <property type="match status" value="1"/>
</dbReference>
<dbReference type="CDD" id="cd07377">
    <property type="entry name" value="WHTH_GntR"/>
    <property type="match status" value="1"/>
</dbReference>
<evidence type="ECO:0000256" key="2">
    <source>
        <dbReference type="ARBA" id="ARBA00023125"/>
    </source>
</evidence>
<dbReference type="OrthoDB" id="574518at2"/>
<keyword evidence="2" id="KW-0238">DNA-binding</keyword>
<dbReference type="Gene3D" id="1.20.120.530">
    <property type="entry name" value="GntR ligand-binding domain-like"/>
    <property type="match status" value="1"/>
</dbReference>
<sequence length="223" mass="25439">MTQTTDLQTEVYLRIKQLILHFDLTPGKRVNKAALMTLLNVSSTPVRQAMLRLEQEGLLTVRPQSGSYVSLIDPAIVKQSGFIRGNLSGAVMGKAIPLFDATSLATLRNLTAQQEASLYLPDYDEYFRLEDQIQALFFQVADMQTTWDWLQVVQLQFTRLRFLRLQLVELNWHQMFVTNEDLVTAVEDGDIDAAVVLSKQKITLMEDDLGLIQQMHPEYFDKG</sequence>
<dbReference type="InterPro" id="IPR000524">
    <property type="entry name" value="Tscrpt_reg_HTH_GntR"/>
</dbReference>
<dbReference type="GO" id="GO:0003677">
    <property type="term" value="F:DNA binding"/>
    <property type="evidence" value="ECO:0007669"/>
    <property type="project" value="UniProtKB-KW"/>
</dbReference>
<evidence type="ECO:0000259" key="4">
    <source>
        <dbReference type="PROSITE" id="PS50949"/>
    </source>
</evidence>
<dbReference type="Pfam" id="PF00392">
    <property type="entry name" value="GntR"/>
    <property type="match status" value="1"/>
</dbReference>
<evidence type="ECO:0000313" key="6">
    <source>
        <dbReference type="Proteomes" id="UP000050865"/>
    </source>
</evidence>
<dbReference type="InterPro" id="IPR036390">
    <property type="entry name" value="WH_DNA-bd_sf"/>
</dbReference>
<dbReference type="PANTHER" id="PTHR43537">
    <property type="entry name" value="TRANSCRIPTIONAL REGULATOR, GNTR FAMILY"/>
    <property type="match status" value="1"/>
</dbReference>
<dbReference type="SUPFAM" id="SSF48008">
    <property type="entry name" value="GntR ligand-binding domain-like"/>
    <property type="match status" value="1"/>
</dbReference>
<evidence type="ECO:0000313" key="5">
    <source>
        <dbReference type="EMBL" id="KRN19118.1"/>
    </source>
</evidence>
<dbReference type="Proteomes" id="UP000050865">
    <property type="component" value="Unassembled WGS sequence"/>
</dbReference>